<evidence type="ECO:0000313" key="14">
    <source>
        <dbReference type="Proteomes" id="UP000029120"/>
    </source>
</evidence>
<dbReference type="InterPro" id="IPR051502">
    <property type="entry name" value="RLP_Defense_Trigger"/>
</dbReference>
<dbReference type="AlphaFoldDB" id="A0A087HLN4"/>
<evidence type="ECO:0000256" key="8">
    <source>
        <dbReference type="ARBA" id="ARBA00022989"/>
    </source>
</evidence>
<organism evidence="13 14">
    <name type="scientific">Arabis alpina</name>
    <name type="common">Alpine rock-cress</name>
    <dbReference type="NCBI Taxonomy" id="50452"/>
    <lineage>
        <taxon>Eukaryota</taxon>
        <taxon>Viridiplantae</taxon>
        <taxon>Streptophyta</taxon>
        <taxon>Embryophyta</taxon>
        <taxon>Tracheophyta</taxon>
        <taxon>Spermatophyta</taxon>
        <taxon>Magnoliopsida</taxon>
        <taxon>eudicotyledons</taxon>
        <taxon>Gunneridae</taxon>
        <taxon>Pentapetalae</taxon>
        <taxon>rosids</taxon>
        <taxon>malvids</taxon>
        <taxon>Brassicales</taxon>
        <taxon>Brassicaceae</taxon>
        <taxon>Arabideae</taxon>
        <taxon>Arabis</taxon>
    </lineage>
</organism>
<evidence type="ECO:0000256" key="12">
    <source>
        <dbReference type="SAM" id="Phobius"/>
    </source>
</evidence>
<name>A0A087HLN4_ARAAL</name>
<keyword evidence="11" id="KW-0325">Glycoprotein</keyword>
<evidence type="ECO:0000256" key="4">
    <source>
        <dbReference type="ARBA" id="ARBA00022475"/>
    </source>
</evidence>
<keyword evidence="8 12" id="KW-1133">Transmembrane helix</keyword>
<dbReference type="PRINTS" id="PR00019">
    <property type="entry name" value="LEURICHRPT"/>
</dbReference>
<dbReference type="FunFam" id="3.80.10.10:FF:000213">
    <property type="entry name" value="Tyrosine-sulfated glycopeptide receptor 1"/>
    <property type="match status" value="1"/>
</dbReference>
<dbReference type="OrthoDB" id="4691307at2759"/>
<evidence type="ECO:0000256" key="3">
    <source>
        <dbReference type="ARBA" id="ARBA00009592"/>
    </source>
</evidence>
<dbReference type="SMART" id="SM00365">
    <property type="entry name" value="LRR_SD22"/>
    <property type="match status" value="9"/>
</dbReference>
<dbReference type="Gene3D" id="3.80.10.10">
    <property type="entry name" value="Ribonuclease Inhibitor"/>
    <property type="match status" value="4"/>
</dbReference>
<keyword evidence="10" id="KW-0675">Receptor</keyword>
<dbReference type="SMART" id="SM00369">
    <property type="entry name" value="LRR_TYP"/>
    <property type="match status" value="10"/>
</dbReference>
<evidence type="ECO:0000256" key="10">
    <source>
        <dbReference type="ARBA" id="ARBA00023170"/>
    </source>
</evidence>
<dbReference type="eggNOG" id="KOG0710">
    <property type="taxonomic scope" value="Eukaryota"/>
</dbReference>
<gene>
    <name evidence="13" type="ordered locus">AALP_Aa1g070400</name>
</gene>
<dbReference type="Pfam" id="PF13516">
    <property type="entry name" value="LRR_6"/>
    <property type="match status" value="1"/>
</dbReference>
<protein>
    <submittedName>
        <fullName evidence="13">Uncharacterized protein</fullName>
    </submittedName>
</protein>
<keyword evidence="14" id="KW-1185">Reference proteome</keyword>
<sequence>MKKEEVEVEIEDDTVLKISGERHVENGVLTVTVPKVETKKKTQVNFPQLKTFDFSSNGINHLFDPIRGYKSFQRLKMLRTLDLSSNDLNNSVLPFISAARSLVDLNLGGIELKGVFPPNELANMTELKVLKLDGNKFNSFSVQGLINLRELEVLDLRANLITDVEACDDLRTTKLKTLDLSYNKFSEAAGLKGLENLVELKVLSLAGNNFNHTRSIEVLKDMSKLQELDLHYNEFTNLAGVVFPSSLQVLNLKDNQLSLTLKGYSNICALTNLRELDLSRNALTNLPYCLGNLTRLRTLALSENELNGNLSSFVSGLPSAIEYLSFLGNNFNGSFLFKSLLKRLQLQNVILGSKTPGFLIHQHDLRYVYLSHNKLKGAFPTWLVQNNTRLQTLLLNSNSLSTLQLPKLVHGLQFLDISGEMKSLLALDVSSNGLSGQLPKTFLSLLNSKDLSAFDISENSISGAIPHWIGRMSGLSNLYMRGNELKGPFPHQLQSLSSLEVIDISHNSFSGSIPRNLDFPFLKELRLQSNEFMGTIPDTLFKADVLEVLDLRNNNFFGMILNAIGNSSRLRILLLGNNIIQSHIPEKICKLSQVGLLDLSHNKFKGVIPSCLGNMSFGSERYEPLFGPSSYHGSNPLLLHYWRYTSAFYLEDDYSPTDGSQQPPATTVDFLTKNRDEAYQRDSLQYMYGLDLSSNQLSGEIPVEIGNLKSIRSLNFSSNYLTGSIPKSISKLKDLESLDLSNNKLDGNIPPQLADLNSLGYFDVSCNNLSGEIPLKGHLITFDEKSYIGNDHLCGRPSNNSCYLTVVPEPSASKQAKEEEEEEGDGVLDMVWFYWTCGAVYISTSLALFAFLCIDSRWSRGWFYRVDLLVHYLQRFKGCFVSG</sequence>
<keyword evidence="4" id="KW-1003">Cell membrane</keyword>
<dbReference type="EMBL" id="CM002869">
    <property type="protein sequence ID" value="KFK43036.1"/>
    <property type="molecule type" value="Genomic_DNA"/>
</dbReference>
<evidence type="ECO:0000256" key="2">
    <source>
        <dbReference type="ARBA" id="ARBA00004236"/>
    </source>
</evidence>
<accession>A0A087HLN4</accession>
<dbReference type="PANTHER" id="PTHR48062">
    <property type="entry name" value="RECEPTOR-LIKE PROTEIN 14"/>
    <property type="match status" value="1"/>
</dbReference>
<proteinExistence type="inferred from homology"/>
<dbReference type="Gramene" id="KFK43036">
    <property type="protein sequence ID" value="KFK43036"/>
    <property type="gene ID" value="AALP_AA1G070400"/>
</dbReference>
<keyword evidence="5" id="KW-0433">Leucine-rich repeat</keyword>
<dbReference type="GO" id="GO:0005886">
    <property type="term" value="C:plasma membrane"/>
    <property type="evidence" value="ECO:0007669"/>
    <property type="project" value="UniProtKB-SubCell"/>
</dbReference>
<dbReference type="SUPFAM" id="SSF52047">
    <property type="entry name" value="RNI-like"/>
    <property type="match status" value="1"/>
</dbReference>
<dbReference type="InterPro" id="IPR032675">
    <property type="entry name" value="LRR_dom_sf"/>
</dbReference>
<reference evidence="14" key="1">
    <citation type="journal article" date="2015" name="Nat. Plants">
        <title>Genome expansion of Arabis alpina linked with retrotransposition and reduced symmetric DNA methylation.</title>
        <authorList>
            <person name="Willing E.M."/>
            <person name="Rawat V."/>
            <person name="Mandakova T."/>
            <person name="Maumus F."/>
            <person name="James G.V."/>
            <person name="Nordstroem K.J."/>
            <person name="Becker C."/>
            <person name="Warthmann N."/>
            <person name="Chica C."/>
            <person name="Szarzynska B."/>
            <person name="Zytnicki M."/>
            <person name="Albani M.C."/>
            <person name="Kiefer C."/>
            <person name="Bergonzi S."/>
            <person name="Castaings L."/>
            <person name="Mateos J.L."/>
            <person name="Berns M.C."/>
            <person name="Bujdoso N."/>
            <person name="Piofczyk T."/>
            <person name="de Lorenzo L."/>
            <person name="Barrero-Sicilia C."/>
            <person name="Mateos I."/>
            <person name="Piednoel M."/>
            <person name="Hagmann J."/>
            <person name="Chen-Min-Tao R."/>
            <person name="Iglesias-Fernandez R."/>
            <person name="Schuster S.C."/>
            <person name="Alonso-Blanco C."/>
            <person name="Roudier F."/>
            <person name="Carbonero P."/>
            <person name="Paz-Ares J."/>
            <person name="Davis S.J."/>
            <person name="Pecinka A."/>
            <person name="Quesneville H."/>
            <person name="Colot V."/>
            <person name="Lysak M.A."/>
            <person name="Weigel D."/>
            <person name="Coupland G."/>
            <person name="Schneeberger K."/>
        </authorList>
    </citation>
    <scope>NUCLEOTIDE SEQUENCE [LARGE SCALE GENOMIC DNA]</scope>
    <source>
        <strain evidence="14">cv. Pajares</strain>
    </source>
</reference>
<dbReference type="InterPro" id="IPR008978">
    <property type="entry name" value="HSP20-like_chaperone"/>
</dbReference>
<comment type="subcellular location">
    <subcellularLocation>
        <location evidence="2">Cell membrane</location>
    </subcellularLocation>
    <subcellularLocation>
        <location evidence="1">Membrane</location>
        <topology evidence="1">Single-pass membrane protein</topology>
    </subcellularLocation>
</comment>
<evidence type="ECO:0000313" key="13">
    <source>
        <dbReference type="EMBL" id="KFK43036.1"/>
    </source>
</evidence>
<evidence type="ECO:0000256" key="11">
    <source>
        <dbReference type="ARBA" id="ARBA00023180"/>
    </source>
</evidence>
<dbReference type="InterPro" id="IPR001611">
    <property type="entry name" value="Leu-rich_rpt"/>
</dbReference>
<evidence type="ECO:0000256" key="7">
    <source>
        <dbReference type="ARBA" id="ARBA00022737"/>
    </source>
</evidence>
<dbReference type="PROSITE" id="PS51450">
    <property type="entry name" value="LRR"/>
    <property type="match status" value="4"/>
</dbReference>
<dbReference type="eggNOG" id="KOG0619">
    <property type="taxonomic scope" value="Eukaryota"/>
</dbReference>
<evidence type="ECO:0000256" key="1">
    <source>
        <dbReference type="ARBA" id="ARBA00004167"/>
    </source>
</evidence>
<dbReference type="PANTHER" id="PTHR48062:SF63">
    <property type="entry name" value="RECEPTOR-LIKE PROTEIN 1"/>
    <property type="match status" value="1"/>
</dbReference>
<dbReference type="SUPFAM" id="SSF49764">
    <property type="entry name" value="HSP20-like chaperones"/>
    <property type="match status" value="1"/>
</dbReference>
<dbReference type="InterPro" id="IPR003591">
    <property type="entry name" value="Leu-rich_rpt_typical-subtyp"/>
</dbReference>
<feature type="transmembrane region" description="Helical" evidence="12">
    <location>
        <begin position="832"/>
        <end position="854"/>
    </location>
</feature>
<dbReference type="Proteomes" id="UP000029120">
    <property type="component" value="Chromosome 1"/>
</dbReference>
<evidence type="ECO:0000256" key="5">
    <source>
        <dbReference type="ARBA" id="ARBA00022614"/>
    </source>
</evidence>
<dbReference type="Pfam" id="PF00560">
    <property type="entry name" value="LRR_1"/>
    <property type="match status" value="6"/>
</dbReference>
<dbReference type="SMART" id="SM00368">
    <property type="entry name" value="LRR_RI"/>
    <property type="match status" value="4"/>
</dbReference>
<dbReference type="OMA" id="FYLEDDY"/>
<keyword evidence="6 12" id="KW-0812">Transmembrane</keyword>
<comment type="similarity">
    <text evidence="3">Belongs to the RLP family.</text>
</comment>
<evidence type="ECO:0000256" key="9">
    <source>
        <dbReference type="ARBA" id="ARBA00023136"/>
    </source>
</evidence>
<keyword evidence="9 12" id="KW-0472">Membrane</keyword>
<dbReference type="FunFam" id="3.80.10.10:FF:000095">
    <property type="entry name" value="LRR receptor-like serine/threonine-protein kinase GSO1"/>
    <property type="match status" value="1"/>
</dbReference>
<keyword evidence="7" id="KW-0677">Repeat</keyword>
<evidence type="ECO:0000256" key="6">
    <source>
        <dbReference type="ARBA" id="ARBA00022692"/>
    </source>
</evidence>
<dbReference type="SUPFAM" id="SSF52058">
    <property type="entry name" value="L domain-like"/>
    <property type="match status" value="2"/>
</dbReference>
<dbReference type="Pfam" id="PF13855">
    <property type="entry name" value="LRR_8"/>
    <property type="match status" value="2"/>
</dbReference>